<keyword evidence="7" id="KW-1185">Reference proteome</keyword>
<dbReference type="OMA" id="ALTMHIL"/>
<proteinExistence type="inferred from homology"/>
<dbReference type="GO" id="GO:0006367">
    <property type="term" value="P:transcription initiation at RNA polymerase II promoter"/>
    <property type="evidence" value="ECO:0007669"/>
    <property type="project" value="TreeGrafter"/>
</dbReference>
<keyword evidence="3" id="KW-0804">Transcription</keyword>
<dbReference type="RefSeq" id="XP_002507468.1">
    <property type="nucleotide sequence ID" value="XM_002507422.1"/>
</dbReference>
<comment type="similarity">
    <text evidence="5">Belongs to the TAF10 family.</text>
</comment>
<dbReference type="Proteomes" id="UP000002009">
    <property type="component" value="Chromosome 1"/>
</dbReference>
<dbReference type="FunCoup" id="C1FD56">
    <property type="interactions" value="1395"/>
</dbReference>
<keyword evidence="6" id="KW-0648">Protein biosynthesis</keyword>
<keyword evidence="6" id="KW-0396">Initiation factor</keyword>
<dbReference type="PANTHER" id="PTHR21242">
    <property type="entry name" value="TRANSCRIPTION INITIATION FACTOR TFIID SUBUNIT 10"/>
    <property type="match status" value="1"/>
</dbReference>
<reference evidence="6 7" key="1">
    <citation type="journal article" date="2009" name="Science">
        <title>Green evolution and dynamic adaptations revealed by genomes of the marine picoeukaryotes Micromonas.</title>
        <authorList>
            <person name="Worden A.Z."/>
            <person name="Lee J.H."/>
            <person name="Mock T."/>
            <person name="Rouze P."/>
            <person name="Simmons M.P."/>
            <person name="Aerts A.L."/>
            <person name="Allen A.E."/>
            <person name="Cuvelier M.L."/>
            <person name="Derelle E."/>
            <person name="Everett M.V."/>
            <person name="Foulon E."/>
            <person name="Grimwood J."/>
            <person name="Gundlach H."/>
            <person name="Henrissat B."/>
            <person name="Napoli C."/>
            <person name="McDonald S.M."/>
            <person name="Parker M.S."/>
            <person name="Rombauts S."/>
            <person name="Salamov A."/>
            <person name="Von Dassow P."/>
            <person name="Badger J.H."/>
            <person name="Coutinho P.M."/>
            <person name="Demir E."/>
            <person name="Dubchak I."/>
            <person name="Gentemann C."/>
            <person name="Eikrem W."/>
            <person name="Gready J.E."/>
            <person name="John U."/>
            <person name="Lanier W."/>
            <person name="Lindquist E.A."/>
            <person name="Lucas S."/>
            <person name="Mayer K.F."/>
            <person name="Moreau H."/>
            <person name="Not F."/>
            <person name="Otillar R."/>
            <person name="Panaud O."/>
            <person name="Pangilinan J."/>
            <person name="Paulsen I."/>
            <person name="Piegu B."/>
            <person name="Poliakov A."/>
            <person name="Robbens S."/>
            <person name="Schmutz J."/>
            <person name="Toulza E."/>
            <person name="Wyss T."/>
            <person name="Zelensky A."/>
            <person name="Zhou K."/>
            <person name="Armbrust E.V."/>
            <person name="Bhattacharya D."/>
            <person name="Goodenough U.W."/>
            <person name="Van de Peer Y."/>
            <person name="Grigoriev I.V."/>
        </authorList>
    </citation>
    <scope>NUCLEOTIDE SEQUENCE [LARGE SCALE GENOMIC DNA]</scope>
    <source>
        <strain evidence="7">RCC299 / NOUM17</strain>
    </source>
</reference>
<keyword evidence="2" id="KW-0805">Transcription regulation</keyword>
<dbReference type="GO" id="GO:0003743">
    <property type="term" value="F:translation initiation factor activity"/>
    <property type="evidence" value="ECO:0007669"/>
    <property type="project" value="UniProtKB-KW"/>
</dbReference>
<comment type="subcellular location">
    <subcellularLocation>
        <location evidence="1">Nucleus</location>
    </subcellularLocation>
</comment>
<dbReference type="CDD" id="cd07982">
    <property type="entry name" value="HFD_TAF10"/>
    <property type="match status" value="1"/>
</dbReference>
<dbReference type="EMBL" id="CP001574">
    <property type="protein sequence ID" value="ACO68726.1"/>
    <property type="molecule type" value="Genomic_DNA"/>
</dbReference>
<gene>
    <name evidence="6" type="primary">TAF10</name>
    <name evidence="6" type="ORF">MICPUN_113186</name>
</gene>
<dbReference type="GO" id="GO:0000124">
    <property type="term" value="C:SAGA complex"/>
    <property type="evidence" value="ECO:0007669"/>
    <property type="project" value="TreeGrafter"/>
</dbReference>
<sequence>MTLLHDQTSTDETLDGLSKNELAQFFSDLDELAPTIPDALTNHYLKISGVTNADRRITRLVSLAAQKFISQIVTDARICARQRMEMQPKDKRAKGLDPKDRRVVLTEEDLMAALADYGLDIRKPAYFAGGVAE</sequence>
<dbReference type="KEGG" id="mis:MICPUN_113186"/>
<evidence type="ECO:0000256" key="2">
    <source>
        <dbReference type="ARBA" id="ARBA00023015"/>
    </source>
</evidence>
<dbReference type="InterPro" id="IPR003923">
    <property type="entry name" value="TAF10"/>
</dbReference>
<dbReference type="PRINTS" id="PR01443">
    <property type="entry name" value="TFIID30KDSUB"/>
</dbReference>
<name>C1FD56_MICCC</name>
<organism evidence="6 7">
    <name type="scientific">Micromonas commoda (strain RCC299 / NOUM17 / CCMP2709)</name>
    <name type="common">Picoplanktonic green alga</name>
    <dbReference type="NCBI Taxonomy" id="296587"/>
    <lineage>
        <taxon>Eukaryota</taxon>
        <taxon>Viridiplantae</taxon>
        <taxon>Chlorophyta</taxon>
        <taxon>Mamiellophyceae</taxon>
        <taxon>Mamiellales</taxon>
        <taxon>Mamiellaceae</taxon>
        <taxon>Micromonas</taxon>
    </lineage>
</organism>
<keyword evidence="4" id="KW-0539">Nucleus</keyword>
<dbReference type="InParanoid" id="C1FD56"/>
<evidence type="ECO:0000313" key="6">
    <source>
        <dbReference type="EMBL" id="ACO68726.1"/>
    </source>
</evidence>
<dbReference type="eggNOG" id="KOG3423">
    <property type="taxonomic scope" value="Eukaryota"/>
</dbReference>
<evidence type="ECO:0000256" key="3">
    <source>
        <dbReference type="ARBA" id="ARBA00023163"/>
    </source>
</evidence>
<evidence type="ECO:0000256" key="1">
    <source>
        <dbReference type="ARBA" id="ARBA00004123"/>
    </source>
</evidence>
<dbReference type="GO" id="GO:0005669">
    <property type="term" value="C:transcription factor TFIID complex"/>
    <property type="evidence" value="ECO:0007669"/>
    <property type="project" value="TreeGrafter"/>
</dbReference>
<dbReference type="OrthoDB" id="154356at2759"/>
<accession>C1FD56</accession>
<dbReference type="AlphaFoldDB" id="C1FD56"/>
<dbReference type="GeneID" id="8250013"/>
<dbReference type="GO" id="GO:0016251">
    <property type="term" value="F:RNA polymerase II general transcription initiation factor activity"/>
    <property type="evidence" value="ECO:0007669"/>
    <property type="project" value="TreeGrafter"/>
</dbReference>
<evidence type="ECO:0000256" key="5">
    <source>
        <dbReference type="ARBA" id="ARBA00025730"/>
    </source>
</evidence>
<dbReference type="GO" id="GO:1990841">
    <property type="term" value="F:promoter-specific chromatin binding"/>
    <property type="evidence" value="ECO:0007669"/>
    <property type="project" value="TreeGrafter"/>
</dbReference>
<dbReference type="STRING" id="296587.C1FD56"/>
<evidence type="ECO:0000313" key="7">
    <source>
        <dbReference type="Proteomes" id="UP000002009"/>
    </source>
</evidence>
<dbReference type="Pfam" id="PF03540">
    <property type="entry name" value="TAF10"/>
    <property type="match status" value="1"/>
</dbReference>
<protein>
    <submittedName>
        <fullName evidence="6">Transcription initiation factor TFIID sub.10</fullName>
    </submittedName>
</protein>
<dbReference type="PANTHER" id="PTHR21242:SF0">
    <property type="entry name" value="TRANSCRIPTION INITIATION FACTOR TFIID SUBUNIT 10"/>
    <property type="match status" value="1"/>
</dbReference>
<evidence type="ECO:0000256" key="4">
    <source>
        <dbReference type="ARBA" id="ARBA00023242"/>
    </source>
</evidence>